<dbReference type="InterPro" id="IPR007895">
    <property type="entry name" value="MASE1"/>
</dbReference>
<reference evidence="9" key="1">
    <citation type="submission" date="2018-04" db="EMBL/GenBank/DDBJ databases">
        <authorList>
            <person name="Watanabe M."/>
            <person name="Kojima H."/>
        </authorList>
    </citation>
    <scope>NUCLEOTIDE SEQUENCE [LARGE SCALE GENOMIC DNA]</scope>
    <source>
        <strain evidence="9">Dysh456</strain>
    </source>
</reference>
<feature type="transmembrane region" description="Helical" evidence="6">
    <location>
        <begin position="63"/>
        <end position="85"/>
    </location>
</feature>
<evidence type="ECO:0000256" key="3">
    <source>
        <dbReference type="ARBA" id="ARBA00022692"/>
    </source>
</evidence>
<dbReference type="GO" id="GO:0005886">
    <property type="term" value="C:plasma membrane"/>
    <property type="evidence" value="ECO:0007669"/>
    <property type="project" value="UniProtKB-SubCell"/>
</dbReference>
<gene>
    <name evidence="8" type="ORF">ALSL_2500</name>
</gene>
<keyword evidence="9" id="KW-1185">Reference proteome</keyword>
<comment type="subcellular location">
    <subcellularLocation>
        <location evidence="1">Cell membrane</location>
        <topology evidence="1">Multi-pass membrane protein</topology>
    </subcellularLocation>
</comment>
<feature type="transmembrane region" description="Helical" evidence="6">
    <location>
        <begin position="97"/>
        <end position="122"/>
    </location>
</feature>
<accession>A0A2Z6E8P8</accession>
<name>A0A2Z6E8P8_9GAMM</name>
<feature type="transmembrane region" description="Helical" evidence="6">
    <location>
        <begin position="142"/>
        <end position="161"/>
    </location>
</feature>
<keyword evidence="4 6" id="KW-1133">Transmembrane helix</keyword>
<evidence type="ECO:0000256" key="4">
    <source>
        <dbReference type="ARBA" id="ARBA00022989"/>
    </source>
</evidence>
<dbReference type="Pfam" id="PF05231">
    <property type="entry name" value="MASE1"/>
    <property type="match status" value="1"/>
</dbReference>
<dbReference type="Proteomes" id="UP000270530">
    <property type="component" value="Chromosome"/>
</dbReference>
<keyword evidence="8" id="KW-0808">Transferase</keyword>
<dbReference type="EMBL" id="AP018560">
    <property type="protein sequence ID" value="BBD81124.1"/>
    <property type="molecule type" value="Genomic_DNA"/>
</dbReference>
<evidence type="ECO:0000256" key="1">
    <source>
        <dbReference type="ARBA" id="ARBA00004651"/>
    </source>
</evidence>
<sequence length="528" mass="59125">MAVAYAIGFCVLREWSFSHWLLFVGLRLGALLLVPYRYWPALVVGELLPLAQLSLDCLPDFGWLWSLLVLIPPIALAMPVAYLCRERLRLFTKGGEVDMGVLLLCTLLVSVVWTLSNTAVLLAARLPSDYPALHYPLLIGRWFLGNYLGALTVVPLVLIAYQECPRSPWRAWVSRLSRSPLFRAAIGLLLPSLLALVWLARVAPPELEQLARMAMFFPVVWLALRHGWRGAAVGGTAASIAVVLTMPARYDYGTLVAQVFIAFTISTMLLFGARMGALLRRERQGHDQARATLALAQRNVLIGEMQLQQASLALEQARESVQTTYGQLIGRLRHLLPDTDERGYHRQAVAAQEHMYFLADSLYPQVWRERGLVGALREGVLARLLGQAGIAYWCDFSGQSLGRLSPAVHLTVYRLSNEAVTFLCSRREVSEVHVRVRSGTRQGRRWVMLCIHGRGHDARLKRVRWEALLPRLTRLTSGLGLDALHDRARVFEGGLDMRRTGTASRIRIVLLDPRQAAGDDAMSMDAWR</sequence>
<proteinExistence type="predicted"/>
<keyword evidence="8" id="KW-0418">Kinase</keyword>
<evidence type="ECO:0000256" key="5">
    <source>
        <dbReference type="ARBA" id="ARBA00023136"/>
    </source>
</evidence>
<keyword evidence="3 6" id="KW-0812">Transmembrane</keyword>
<evidence type="ECO:0000256" key="6">
    <source>
        <dbReference type="SAM" id="Phobius"/>
    </source>
</evidence>
<dbReference type="KEGG" id="rbd:ALSL_2500"/>
<dbReference type="AlphaFoldDB" id="A0A2Z6E8P8"/>
<evidence type="ECO:0000313" key="8">
    <source>
        <dbReference type="EMBL" id="BBD81124.1"/>
    </source>
</evidence>
<feature type="domain" description="MASE1" evidence="7">
    <location>
        <begin position="17"/>
        <end position="276"/>
    </location>
</feature>
<keyword evidence="5 6" id="KW-0472">Membrane</keyword>
<feature type="transmembrane region" description="Helical" evidence="6">
    <location>
        <begin position="181"/>
        <end position="201"/>
    </location>
</feature>
<feature type="transmembrane region" description="Helical" evidence="6">
    <location>
        <begin position="255"/>
        <end position="273"/>
    </location>
</feature>
<organism evidence="8 9">
    <name type="scientific">Aerosticca soli</name>
    <dbReference type="NCBI Taxonomy" id="2010829"/>
    <lineage>
        <taxon>Bacteria</taxon>
        <taxon>Pseudomonadati</taxon>
        <taxon>Pseudomonadota</taxon>
        <taxon>Gammaproteobacteria</taxon>
        <taxon>Lysobacterales</taxon>
        <taxon>Rhodanobacteraceae</taxon>
        <taxon>Aerosticca</taxon>
    </lineage>
</organism>
<keyword evidence="2" id="KW-1003">Cell membrane</keyword>
<protein>
    <submittedName>
        <fullName evidence="8">Sensor histidine protein kinase UhpB, glucose-6-phosphate specific</fullName>
    </submittedName>
</protein>
<evidence type="ECO:0000256" key="2">
    <source>
        <dbReference type="ARBA" id="ARBA00022475"/>
    </source>
</evidence>
<feature type="transmembrane region" description="Helical" evidence="6">
    <location>
        <begin position="20"/>
        <end position="39"/>
    </location>
</feature>
<evidence type="ECO:0000259" key="7">
    <source>
        <dbReference type="Pfam" id="PF05231"/>
    </source>
</evidence>
<dbReference type="GO" id="GO:0016301">
    <property type="term" value="F:kinase activity"/>
    <property type="evidence" value="ECO:0007669"/>
    <property type="project" value="UniProtKB-KW"/>
</dbReference>
<evidence type="ECO:0000313" key="9">
    <source>
        <dbReference type="Proteomes" id="UP000270530"/>
    </source>
</evidence>
<reference evidence="9" key="2">
    <citation type="submission" date="2018-06" db="EMBL/GenBank/DDBJ databases">
        <title>Genome sequence of Rhodanobacteraceae bacterium strain Dysh456.</title>
        <authorList>
            <person name="Fukui M."/>
        </authorList>
    </citation>
    <scope>NUCLEOTIDE SEQUENCE [LARGE SCALE GENOMIC DNA]</scope>
    <source>
        <strain evidence="9">Dysh456</strain>
    </source>
</reference>
<feature type="transmembrane region" description="Helical" evidence="6">
    <location>
        <begin position="231"/>
        <end position="249"/>
    </location>
</feature>